<evidence type="ECO:0000313" key="1">
    <source>
        <dbReference type="EMBL" id="RMH87351.1"/>
    </source>
</evidence>
<proteinExistence type="predicted"/>
<accession>A0A3M2HCD8</accession>
<dbReference type="Proteomes" id="UP000275012">
    <property type="component" value="Unassembled WGS sequence"/>
</dbReference>
<sequence length="147" mass="16332">MFEINQLQSIYERLNGLRPADESYLRSLEDELGISLPQDFLSAAEFFDGSGIAVLPLHAIAWSPAMNVLNETKRLRGSVGLPEKFLVLGEPSESLLVLDCSNGQVIWCDAVDASRLGKEPLAREPENWDSYGDFLAYLLGEEEGDRN</sequence>
<evidence type="ECO:0000313" key="2">
    <source>
        <dbReference type="Proteomes" id="UP000275012"/>
    </source>
</evidence>
<keyword evidence="2" id="KW-1185">Reference proteome</keyword>
<gene>
    <name evidence="1" type="ORF">EBB59_13180</name>
</gene>
<dbReference type="EMBL" id="RFLY01000048">
    <property type="protein sequence ID" value="RMH87351.1"/>
    <property type="molecule type" value="Genomic_DNA"/>
</dbReference>
<protein>
    <recommendedName>
        <fullName evidence="3">SMI1/KNR4 family protein</fullName>
    </recommendedName>
</protein>
<dbReference type="AlphaFoldDB" id="A0A3M2HCD8"/>
<dbReference type="RefSeq" id="WP_122102588.1">
    <property type="nucleotide sequence ID" value="NZ_RFLY01000048.1"/>
</dbReference>
<organism evidence="1 2">
    <name type="scientific">Solilutibacter pythonis</name>
    <dbReference type="NCBI Taxonomy" id="2483112"/>
    <lineage>
        <taxon>Bacteria</taxon>
        <taxon>Pseudomonadati</taxon>
        <taxon>Pseudomonadota</taxon>
        <taxon>Gammaproteobacteria</taxon>
        <taxon>Lysobacterales</taxon>
        <taxon>Lysobacteraceae</taxon>
        <taxon>Solilutibacter</taxon>
    </lineage>
</organism>
<dbReference type="SUPFAM" id="SSF160631">
    <property type="entry name" value="SMI1/KNR4-like"/>
    <property type="match status" value="1"/>
</dbReference>
<dbReference type="OrthoDB" id="5880263at2"/>
<dbReference type="InterPro" id="IPR037883">
    <property type="entry name" value="Knr4/Smi1-like_sf"/>
</dbReference>
<reference evidence="1 2" key="1">
    <citation type="submission" date="2018-10" db="EMBL/GenBank/DDBJ databases">
        <title>Proposal of Lysobacter pythonis sp. nov. isolated from royal pythons (Python regius).</title>
        <authorList>
            <person name="Hans-Juergen B."/>
            <person name="Huptas C."/>
            <person name="Sandra B."/>
            <person name="Igor L."/>
            <person name="Joachim S."/>
            <person name="Siegfried S."/>
            <person name="Mareike W."/>
            <person name="Peter K."/>
        </authorList>
    </citation>
    <scope>NUCLEOTIDE SEQUENCE [LARGE SCALE GENOMIC DNA]</scope>
    <source>
        <strain evidence="1 2">4284/11</strain>
    </source>
</reference>
<evidence type="ECO:0008006" key="3">
    <source>
        <dbReference type="Google" id="ProtNLM"/>
    </source>
</evidence>
<dbReference type="Pfam" id="PF14567">
    <property type="entry name" value="SUKH_5"/>
    <property type="match status" value="1"/>
</dbReference>
<name>A0A3M2HCD8_9GAMM</name>
<dbReference type="Gene3D" id="3.40.1580.10">
    <property type="entry name" value="SMI1/KNR4-like"/>
    <property type="match status" value="1"/>
</dbReference>
<comment type="caution">
    <text evidence="1">The sequence shown here is derived from an EMBL/GenBank/DDBJ whole genome shotgun (WGS) entry which is preliminary data.</text>
</comment>